<evidence type="ECO:0000256" key="1">
    <source>
        <dbReference type="ARBA" id="ARBA00004123"/>
    </source>
</evidence>
<keyword evidence="5" id="KW-0007">Acetylation</keyword>
<dbReference type="OrthoDB" id="3361892at2759"/>
<feature type="compositionally biased region" description="Basic residues" evidence="10">
    <location>
        <begin position="364"/>
        <end position="375"/>
    </location>
</feature>
<evidence type="ECO:0000256" key="6">
    <source>
        <dbReference type="ARBA" id="ARBA00023015"/>
    </source>
</evidence>
<keyword evidence="4" id="KW-0227">DNA damage</keyword>
<comment type="caution">
    <text evidence="11">The sequence shown here is derived from an EMBL/GenBank/DDBJ whole genome shotgun (WGS) entry which is preliminary data.</text>
</comment>
<dbReference type="GO" id="GO:0006974">
    <property type="term" value="P:DNA damage response"/>
    <property type="evidence" value="ECO:0007669"/>
    <property type="project" value="UniProtKB-KW"/>
</dbReference>
<feature type="compositionally biased region" description="Polar residues" evidence="10">
    <location>
        <begin position="336"/>
        <end position="362"/>
    </location>
</feature>
<name>A0A9P4I6X9_9PEZI</name>
<dbReference type="InterPro" id="IPR016849">
    <property type="entry name" value="Rtt109"/>
</dbReference>
<keyword evidence="3" id="KW-0808">Transferase</keyword>
<evidence type="ECO:0000313" key="11">
    <source>
        <dbReference type="EMBL" id="KAF2096110.1"/>
    </source>
</evidence>
<protein>
    <recommendedName>
        <fullName evidence="2">histone acetyltransferase</fullName>
        <ecNumber evidence="2">2.3.1.48</ecNumber>
    </recommendedName>
</protein>
<keyword evidence="7" id="KW-0804">Transcription</keyword>
<dbReference type="InterPro" id="IPR013178">
    <property type="entry name" value="Histone_AcTrfase_Rtt109/CBP"/>
</dbReference>
<gene>
    <name evidence="11" type="ORF">NA57DRAFT_67695</name>
</gene>
<feature type="region of interest" description="Disordered" evidence="10">
    <location>
        <begin position="328"/>
        <end position="380"/>
    </location>
</feature>
<keyword evidence="6" id="KW-0805">Transcription regulation</keyword>
<organism evidence="11 12">
    <name type="scientific">Rhizodiscina lignyota</name>
    <dbReference type="NCBI Taxonomy" id="1504668"/>
    <lineage>
        <taxon>Eukaryota</taxon>
        <taxon>Fungi</taxon>
        <taxon>Dikarya</taxon>
        <taxon>Ascomycota</taxon>
        <taxon>Pezizomycotina</taxon>
        <taxon>Dothideomycetes</taxon>
        <taxon>Pleosporomycetidae</taxon>
        <taxon>Aulographales</taxon>
        <taxon>Rhizodiscinaceae</taxon>
        <taxon>Rhizodiscina</taxon>
    </lineage>
</organism>
<dbReference type="InterPro" id="IPR051236">
    <property type="entry name" value="HAT_RTT109-like"/>
</dbReference>
<dbReference type="GO" id="GO:0005634">
    <property type="term" value="C:nucleus"/>
    <property type="evidence" value="ECO:0007669"/>
    <property type="project" value="UniProtKB-SubCell"/>
</dbReference>
<dbReference type="GO" id="GO:0032931">
    <property type="term" value="F:histone H3K56 acetyltransferase activity"/>
    <property type="evidence" value="ECO:0007669"/>
    <property type="project" value="TreeGrafter"/>
</dbReference>
<dbReference type="EC" id="2.3.1.48" evidence="2"/>
<dbReference type="Proteomes" id="UP000799772">
    <property type="component" value="Unassembled WGS sequence"/>
</dbReference>
<sequence>MSASCASAPLGDLLAASLPRGFKFTFYNCSTPPTRCAAIYAAPPNGKPERTYCESHFLNVSLRPPNSSDELLFLAIEILIYTTKHITTLFVSKADSTGYLSLLRLPKSHASPLRSITTTFISYLIRHRQRPGKKLVLSLFARAQDQYLFPGSVENPSKHVSTDRELVRWWCRVVDPILQEYGAEDKLSSQGEDKKETTAQGYLIVPGEDSSASFLPPSVRSNPSLRKRWTQGHPLRDICSHPQAPPRCLVPRFPDDPKSRFLDELDSELRDATNNNLHESPSKRGNGMWRSIRSLEQFWEMMTFRQECSSGRLVGFLWVVFTPPDEGLHGDENGLGESQTSSTSHISEFDRSSSPTPGNQSSPKPRRKPRERRKLSGPVIPRLPRIKKAASELSTISNTPSKTPYYSWPVSSRGTIILEAKEYNRAMELLHKLDFANLEIASASTAKWIEEVGILGGVPDSKNWGFEVTGQKEATVPQESIQNGNAMMLKPKRKADALEKRPDPVSHAANDGTNVLGAGLVRKKAKIEKSVLIEQSSTNTVDAPPAVNVLGAGLIRKKPKAQ</sequence>
<dbReference type="Pfam" id="PF08214">
    <property type="entry name" value="HAT_KAT11"/>
    <property type="match status" value="1"/>
</dbReference>
<evidence type="ECO:0000256" key="3">
    <source>
        <dbReference type="ARBA" id="ARBA00022679"/>
    </source>
</evidence>
<comment type="catalytic activity">
    <reaction evidence="9">
        <text>L-lysyl-[histone] + acetyl-CoA = N(6)-acetyl-L-lysyl-[histone] + CoA + H(+)</text>
        <dbReference type="Rhea" id="RHEA:21992"/>
        <dbReference type="Rhea" id="RHEA-COMP:9845"/>
        <dbReference type="Rhea" id="RHEA-COMP:11338"/>
        <dbReference type="ChEBI" id="CHEBI:15378"/>
        <dbReference type="ChEBI" id="CHEBI:29969"/>
        <dbReference type="ChEBI" id="CHEBI:57287"/>
        <dbReference type="ChEBI" id="CHEBI:57288"/>
        <dbReference type="ChEBI" id="CHEBI:61930"/>
        <dbReference type="EC" id="2.3.1.48"/>
    </reaction>
    <physiologicalReaction direction="left-to-right" evidence="9">
        <dbReference type="Rhea" id="RHEA:21993"/>
    </physiologicalReaction>
</comment>
<evidence type="ECO:0000256" key="2">
    <source>
        <dbReference type="ARBA" id="ARBA00013184"/>
    </source>
</evidence>
<keyword evidence="8" id="KW-0539">Nucleus</keyword>
<dbReference type="SMART" id="SM01250">
    <property type="entry name" value="KAT11"/>
    <property type="match status" value="1"/>
</dbReference>
<evidence type="ECO:0000256" key="10">
    <source>
        <dbReference type="SAM" id="MobiDB-lite"/>
    </source>
</evidence>
<dbReference type="PANTHER" id="PTHR31571">
    <property type="entry name" value="ALTERED INHERITANCE OF MITOCHONDRIA PROTEIN 6"/>
    <property type="match status" value="1"/>
</dbReference>
<dbReference type="GO" id="GO:0006355">
    <property type="term" value="P:regulation of DNA-templated transcription"/>
    <property type="evidence" value="ECO:0007669"/>
    <property type="project" value="InterPro"/>
</dbReference>
<proteinExistence type="predicted"/>
<dbReference type="EMBL" id="ML978130">
    <property type="protein sequence ID" value="KAF2096110.1"/>
    <property type="molecule type" value="Genomic_DNA"/>
</dbReference>
<evidence type="ECO:0000313" key="12">
    <source>
        <dbReference type="Proteomes" id="UP000799772"/>
    </source>
</evidence>
<dbReference type="PANTHER" id="PTHR31571:SF2">
    <property type="entry name" value="HISTONE ACETYLTRANSFERASE RTT109"/>
    <property type="match status" value="1"/>
</dbReference>
<keyword evidence="12" id="KW-1185">Reference proteome</keyword>
<evidence type="ECO:0000256" key="7">
    <source>
        <dbReference type="ARBA" id="ARBA00023163"/>
    </source>
</evidence>
<evidence type="ECO:0000256" key="5">
    <source>
        <dbReference type="ARBA" id="ARBA00022990"/>
    </source>
</evidence>
<comment type="subcellular location">
    <subcellularLocation>
        <location evidence="1">Nucleus</location>
    </subcellularLocation>
</comment>
<dbReference type="AlphaFoldDB" id="A0A9P4I6X9"/>
<evidence type="ECO:0000256" key="9">
    <source>
        <dbReference type="ARBA" id="ARBA00048940"/>
    </source>
</evidence>
<accession>A0A9P4I6X9</accession>
<reference evidence="11" key="1">
    <citation type="journal article" date="2020" name="Stud. Mycol.">
        <title>101 Dothideomycetes genomes: a test case for predicting lifestyles and emergence of pathogens.</title>
        <authorList>
            <person name="Haridas S."/>
            <person name="Albert R."/>
            <person name="Binder M."/>
            <person name="Bloem J."/>
            <person name="Labutti K."/>
            <person name="Salamov A."/>
            <person name="Andreopoulos B."/>
            <person name="Baker S."/>
            <person name="Barry K."/>
            <person name="Bills G."/>
            <person name="Bluhm B."/>
            <person name="Cannon C."/>
            <person name="Castanera R."/>
            <person name="Culley D."/>
            <person name="Daum C."/>
            <person name="Ezra D."/>
            <person name="Gonzalez J."/>
            <person name="Henrissat B."/>
            <person name="Kuo A."/>
            <person name="Liang C."/>
            <person name="Lipzen A."/>
            <person name="Lutzoni F."/>
            <person name="Magnuson J."/>
            <person name="Mondo S."/>
            <person name="Nolan M."/>
            <person name="Ohm R."/>
            <person name="Pangilinan J."/>
            <person name="Park H.-J."/>
            <person name="Ramirez L."/>
            <person name="Alfaro M."/>
            <person name="Sun H."/>
            <person name="Tritt A."/>
            <person name="Yoshinaga Y."/>
            <person name="Zwiers L.-H."/>
            <person name="Turgeon B."/>
            <person name="Goodwin S."/>
            <person name="Spatafora J."/>
            <person name="Crous P."/>
            <person name="Grigoriev I."/>
        </authorList>
    </citation>
    <scope>NUCLEOTIDE SEQUENCE</scope>
    <source>
        <strain evidence="11">CBS 133067</strain>
    </source>
</reference>
<evidence type="ECO:0000256" key="4">
    <source>
        <dbReference type="ARBA" id="ARBA00022763"/>
    </source>
</evidence>
<dbReference type="PROSITE" id="PS51728">
    <property type="entry name" value="RTT109_HAT"/>
    <property type="match status" value="1"/>
</dbReference>
<evidence type="ECO:0000256" key="8">
    <source>
        <dbReference type="ARBA" id="ARBA00023242"/>
    </source>
</evidence>